<gene>
    <name evidence="2" type="ORF">Z955_16385</name>
</gene>
<accession>A0A0A0HUX1</accession>
<dbReference type="SUPFAM" id="SSF49785">
    <property type="entry name" value="Galactose-binding domain-like"/>
    <property type="match status" value="2"/>
</dbReference>
<dbReference type="EMBL" id="JDRY01000176">
    <property type="protein sequence ID" value="KGM92994.1"/>
    <property type="molecule type" value="Genomic_DNA"/>
</dbReference>
<dbReference type="PROSITE" id="PS51175">
    <property type="entry name" value="CBM6"/>
    <property type="match status" value="1"/>
</dbReference>
<evidence type="ECO:0000313" key="2">
    <source>
        <dbReference type="EMBL" id="KGM92994.1"/>
    </source>
</evidence>
<dbReference type="Gene3D" id="2.60.120.260">
    <property type="entry name" value="Galactose-binding domain-like"/>
    <property type="match status" value="3"/>
</dbReference>
<sequence>MEIHSDKYILGQSINKTIEDSQKEIRLDLSLQPNTTELLLGPQYDSFTVIETGQVPPIEINATQGILGGGASIAPNGQFVQGLGVSFGADVSVIIYTIVAGNYNLKLQYLSGNQLTTLLINVAGAATGTTYRMPKTTNWDVENANTVTIPLTLAKGRNLIKFYNNSGTASPWIGNLKFLLKTSSTISMKAGSGNVVGPAFVLANGYVGAIGDNGGYVTVTVNAPKSSVYTLGIQYLSGDTATYINRTLKIDVNGVNTGSVYTFPNTGNWDLTSSQIYDVDINLNQGNNTVKFYNSPNYPGPWIDVLTFTRQFFYQTIEAENCTLEGTAKVIDRLVGGIAYGLGSISFGATVPAGGSYDLIIRYVSTISGRTARIFINGVYTGTTYTFDVTDDWDIYKYKTIAIQLNNIANLIKMS</sequence>
<dbReference type="RefSeq" id="WP_039260323.1">
    <property type="nucleotide sequence ID" value="NZ_JDRY01000176.1"/>
</dbReference>
<dbReference type="InterPro" id="IPR008979">
    <property type="entry name" value="Galactose-bd-like_sf"/>
</dbReference>
<organism evidence="2 3">
    <name type="scientific">Clostridium botulinum C/D str. DC5</name>
    <dbReference type="NCBI Taxonomy" id="1443128"/>
    <lineage>
        <taxon>Bacteria</taxon>
        <taxon>Bacillati</taxon>
        <taxon>Bacillota</taxon>
        <taxon>Clostridia</taxon>
        <taxon>Eubacteriales</taxon>
        <taxon>Clostridiaceae</taxon>
        <taxon>Clostridium</taxon>
    </lineage>
</organism>
<evidence type="ECO:0000313" key="3">
    <source>
        <dbReference type="Proteomes" id="UP000030014"/>
    </source>
</evidence>
<dbReference type="InterPro" id="IPR005084">
    <property type="entry name" value="CBM6"/>
</dbReference>
<proteinExistence type="predicted"/>
<feature type="domain" description="CBM6" evidence="1">
    <location>
        <begin position="184"/>
        <end position="309"/>
    </location>
</feature>
<dbReference type="GO" id="GO:0030246">
    <property type="term" value="F:carbohydrate binding"/>
    <property type="evidence" value="ECO:0007669"/>
    <property type="project" value="InterPro"/>
</dbReference>
<evidence type="ECO:0000259" key="1">
    <source>
        <dbReference type="PROSITE" id="PS51175"/>
    </source>
</evidence>
<name>A0A0A0HUX1_CLOBO</name>
<protein>
    <recommendedName>
        <fullName evidence="1">CBM6 domain-containing protein</fullName>
    </recommendedName>
</protein>
<reference evidence="2 3" key="1">
    <citation type="submission" date="2014-01" db="EMBL/GenBank/DDBJ databases">
        <title>Plasmidome dynamics in the species complex Clostridium novyi sensu lato converts strains of independent lineages into distinctly different pathogens.</title>
        <authorList>
            <person name="Skarin H."/>
            <person name="Segerman B."/>
        </authorList>
    </citation>
    <scope>NUCLEOTIDE SEQUENCE [LARGE SCALE GENOMIC DNA]</scope>
    <source>
        <strain evidence="2 3">DC5</strain>
    </source>
</reference>
<dbReference type="Proteomes" id="UP000030014">
    <property type="component" value="Unassembled WGS sequence"/>
</dbReference>
<comment type="caution">
    <text evidence="2">The sequence shown here is derived from an EMBL/GenBank/DDBJ whole genome shotgun (WGS) entry which is preliminary data.</text>
</comment>
<dbReference type="AlphaFoldDB" id="A0A0A0HUX1"/>